<accession>A0A3F3IPY8</accession>
<dbReference type="SUPFAM" id="SSF161266">
    <property type="entry name" value="Gam-like"/>
    <property type="match status" value="1"/>
</dbReference>
<dbReference type="GO" id="GO:0003690">
    <property type="term" value="F:double-stranded DNA binding"/>
    <property type="evidence" value="ECO:0007669"/>
    <property type="project" value="InterPro"/>
</dbReference>
<name>A0A3F3IPY8_SALER</name>
<dbReference type="RefSeq" id="WP_023213629.1">
    <property type="nucleotide sequence ID" value="NZ_MJEL01000004.1"/>
</dbReference>
<dbReference type="InterPro" id="IPR009951">
    <property type="entry name" value="Host-nuc_inhib_Gam"/>
</dbReference>
<comment type="caution">
    <text evidence="1">The sequence shown here is derived from an EMBL/GenBank/DDBJ whole genome shotgun (WGS) entry which is preliminary data.</text>
</comment>
<sequence>MAMKAKRIKSTAAVYVPQNKDDVIGDIKKIGDLQRELEREQTVMNDAIGAITEKHAPGIEALKKDIDTLSKGVQGWCEAHRDELTQNGKTKTASLITGKVEWRNRPPSVGIRGVETVLETLRRLGLERFIRTKEEINKDAILSEPKAVEGVAGITVRSGVEDFAITPFEQNTGV</sequence>
<dbReference type="Pfam" id="PF07352">
    <property type="entry name" value="Phage_Mu_Gam"/>
    <property type="match status" value="1"/>
</dbReference>
<dbReference type="EMBL" id="MJEL01000004">
    <property type="protein sequence ID" value="OEH99084.1"/>
    <property type="molecule type" value="Genomic_DNA"/>
</dbReference>
<dbReference type="Gene3D" id="1.20.5.170">
    <property type="match status" value="1"/>
</dbReference>
<gene>
    <name evidence="1" type="ORF">BH006_13970</name>
</gene>
<evidence type="ECO:0000313" key="1">
    <source>
        <dbReference type="EMBL" id="OEH99084.1"/>
    </source>
</evidence>
<dbReference type="Proteomes" id="UP000852880">
    <property type="component" value="Unassembled WGS sequence"/>
</dbReference>
<reference evidence="1" key="1">
    <citation type="submission" date="2016-09" db="EMBL/GenBank/DDBJ databases">
        <title>Whole Genome Sequencing of Salmonella enterica subsp. enterica serovar Nottingham.</title>
        <authorList>
            <person name="Zheng J."/>
            <person name="Wang H."/>
        </authorList>
    </citation>
    <scope>NUCLEOTIDE SEQUENCE [LARGE SCALE GENOMIC DNA]</scope>
    <source>
        <strain evidence="1">CFSAN055411</strain>
    </source>
</reference>
<protein>
    <submittedName>
        <fullName evidence="1">Host-nuclease inhibitor protein Gam</fullName>
    </submittedName>
</protein>
<dbReference type="GO" id="GO:0042262">
    <property type="term" value="P:DNA protection"/>
    <property type="evidence" value="ECO:0007669"/>
    <property type="project" value="InterPro"/>
</dbReference>
<organism evidence="1">
    <name type="scientific">Salmonella enterica</name>
    <name type="common">Salmonella choleraesuis</name>
    <dbReference type="NCBI Taxonomy" id="28901"/>
    <lineage>
        <taxon>Bacteria</taxon>
        <taxon>Pseudomonadati</taxon>
        <taxon>Pseudomonadota</taxon>
        <taxon>Gammaproteobacteria</taxon>
        <taxon>Enterobacterales</taxon>
        <taxon>Enterobacteriaceae</taxon>
        <taxon>Salmonella</taxon>
    </lineage>
</organism>
<dbReference type="AlphaFoldDB" id="A0A3F3IPY8"/>
<proteinExistence type="predicted"/>